<keyword evidence="1" id="KW-1133">Transmembrane helix</keyword>
<sequence length="183" mass="20088">MKTRGPSTPEGVMRRRRGLCSAGLLAAAVLAVTLAWTAFVQGPAPRSAAARTARAATKQKKKAPNREVIDLEDFDAWEVLSLPPDADKQKIRRRFRKLVATQHPDKRPNDPDAKAKFMQIKKAYEQLMGGFKPALDSSTIGSAREFLGEEEDLPPPEVPGGLYVGLSILICVLAYGTYWALNK</sequence>
<evidence type="ECO:0000313" key="4">
    <source>
        <dbReference type="Proteomes" id="UP000186817"/>
    </source>
</evidence>
<dbReference type="InterPro" id="IPR050817">
    <property type="entry name" value="DjlA_DnaK_co-chaperone"/>
</dbReference>
<keyword evidence="1" id="KW-0812">Transmembrane</keyword>
<dbReference type="Proteomes" id="UP000186817">
    <property type="component" value="Unassembled WGS sequence"/>
</dbReference>
<dbReference type="SUPFAM" id="SSF46565">
    <property type="entry name" value="Chaperone J-domain"/>
    <property type="match status" value="1"/>
</dbReference>
<evidence type="ECO:0000259" key="2">
    <source>
        <dbReference type="PROSITE" id="PS50076"/>
    </source>
</evidence>
<keyword evidence="1" id="KW-0472">Membrane</keyword>
<dbReference type="PRINTS" id="PR00625">
    <property type="entry name" value="JDOMAIN"/>
</dbReference>
<dbReference type="CDD" id="cd06257">
    <property type="entry name" value="DnaJ"/>
    <property type="match status" value="1"/>
</dbReference>
<dbReference type="EMBL" id="LSRX01000036">
    <property type="protein sequence ID" value="OLQ12900.1"/>
    <property type="molecule type" value="Genomic_DNA"/>
</dbReference>
<dbReference type="PROSITE" id="PS50076">
    <property type="entry name" value="DNAJ_2"/>
    <property type="match status" value="1"/>
</dbReference>
<reference evidence="3 4" key="1">
    <citation type="submission" date="2016-02" db="EMBL/GenBank/DDBJ databases">
        <title>Genome analysis of coral dinoflagellate symbionts highlights evolutionary adaptations to a symbiotic lifestyle.</title>
        <authorList>
            <person name="Aranda M."/>
            <person name="Li Y."/>
            <person name="Liew Y.J."/>
            <person name="Baumgarten S."/>
            <person name="Simakov O."/>
            <person name="Wilson M."/>
            <person name="Piel J."/>
            <person name="Ashoor H."/>
            <person name="Bougouffa S."/>
            <person name="Bajic V.B."/>
            <person name="Ryu T."/>
            <person name="Ravasi T."/>
            <person name="Bayer T."/>
            <person name="Micklem G."/>
            <person name="Kim H."/>
            <person name="Bhak J."/>
            <person name="Lajeunesse T.C."/>
            <person name="Voolstra C.R."/>
        </authorList>
    </citation>
    <scope>NUCLEOTIDE SEQUENCE [LARGE SCALE GENOMIC DNA]</scope>
    <source>
        <strain evidence="3 4">CCMP2467</strain>
    </source>
</reference>
<dbReference type="InterPro" id="IPR036869">
    <property type="entry name" value="J_dom_sf"/>
</dbReference>
<accession>A0A1Q9EZQ1</accession>
<feature type="domain" description="J" evidence="2">
    <location>
        <begin position="75"/>
        <end position="132"/>
    </location>
</feature>
<evidence type="ECO:0000313" key="3">
    <source>
        <dbReference type="EMBL" id="OLQ12900.1"/>
    </source>
</evidence>
<evidence type="ECO:0000256" key="1">
    <source>
        <dbReference type="SAM" id="Phobius"/>
    </source>
</evidence>
<dbReference type="Gene3D" id="1.10.287.110">
    <property type="entry name" value="DnaJ domain"/>
    <property type="match status" value="1"/>
</dbReference>
<protein>
    <submittedName>
        <fullName evidence="3">Chaperone protein DnaJ</fullName>
    </submittedName>
</protein>
<organism evidence="3 4">
    <name type="scientific">Symbiodinium microadriaticum</name>
    <name type="common">Dinoflagellate</name>
    <name type="synonym">Zooxanthella microadriatica</name>
    <dbReference type="NCBI Taxonomy" id="2951"/>
    <lineage>
        <taxon>Eukaryota</taxon>
        <taxon>Sar</taxon>
        <taxon>Alveolata</taxon>
        <taxon>Dinophyceae</taxon>
        <taxon>Suessiales</taxon>
        <taxon>Symbiodiniaceae</taxon>
        <taxon>Symbiodinium</taxon>
    </lineage>
</organism>
<dbReference type="InterPro" id="IPR001623">
    <property type="entry name" value="DnaJ_domain"/>
</dbReference>
<dbReference type="Pfam" id="PF00226">
    <property type="entry name" value="DnaJ"/>
    <property type="match status" value="1"/>
</dbReference>
<gene>
    <name evidence="3" type="primary">dnaJ</name>
    <name evidence="3" type="ORF">AK812_SmicGene3154</name>
</gene>
<dbReference type="AlphaFoldDB" id="A0A1Q9EZQ1"/>
<proteinExistence type="predicted"/>
<dbReference type="OrthoDB" id="10250354at2759"/>
<feature type="transmembrane region" description="Helical" evidence="1">
    <location>
        <begin position="162"/>
        <end position="181"/>
    </location>
</feature>
<keyword evidence="4" id="KW-1185">Reference proteome</keyword>
<name>A0A1Q9EZQ1_SYMMI</name>
<dbReference type="SMART" id="SM00271">
    <property type="entry name" value="DnaJ"/>
    <property type="match status" value="1"/>
</dbReference>
<comment type="caution">
    <text evidence="3">The sequence shown here is derived from an EMBL/GenBank/DDBJ whole genome shotgun (WGS) entry which is preliminary data.</text>
</comment>
<dbReference type="PANTHER" id="PTHR24074">
    <property type="entry name" value="CO-CHAPERONE PROTEIN DJLA"/>
    <property type="match status" value="1"/>
</dbReference>